<dbReference type="InterPro" id="IPR003425">
    <property type="entry name" value="CCB3/YggT"/>
</dbReference>
<name>A0A2S9Q5F0_9HYPH</name>
<feature type="transmembrane region" description="Helical" evidence="1">
    <location>
        <begin position="7"/>
        <end position="30"/>
    </location>
</feature>
<dbReference type="OrthoDB" id="9814445at2"/>
<dbReference type="GO" id="GO:0016020">
    <property type="term" value="C:membrane"/>
    <property type="evidence" value="ECO:0007669"/>
    <property type="project" value="InterPro"/>
</dbReference>
<evidence type="ECO:0000313" key="2">
    <source>
        <dbReference type="EMBL" id="PRH84567.1"/>
    </source>
</evidence>
<evidence type="ECO:0000313" key="3">
    <source>
        <dbReference type="Proteomes" id="UP000237682"/>
    </source>
</evidence>
<keyword evidence="1" id="KW-0472">Membrane</keyword>
<proteinExistence type="predicted"/>
<keyword evidence="1" id="KW-0812">Transmembrane</keyword>
<dbReference type="AlphaFoldDB" id="A0A2S9Q5F0"/>
<sequence length="96" mass="10998">MRAILDIILILLQLYIYIVLASVVFSYLVAFNVVSRRNPTVAAIGDALYRLTEPVFAPIRRRLPDFGSIDFSPFVAILIAIFIERIIAYYIYPYVP</sequence>
<comment type="caution">
    <text evidence="2">The sequence shown here is derived from an EMBL/GenBank/DDBJ whole genome shotgun (WGS) entry which is preliminary data.</text>
</comment>
<dbReference type="Proteomes" id="UP000237682">
    <property type="component" value="Unassembled WGS sequence"/>
</dbReference>
<reference evidence="2 3" key="1">
    <citation type="submission" date="2018-02" db="EMBL/GenBank/DDBJ databases">
        <title>Whole genome sequencing of endophytic bacterium.</title>
        <authorList>
            <person name="Eedara R."/>
            <person name="Podile A.R."/>
        </authorList>
    </citation>
    <scope>NUCLEOTIDE SEQUENCE [LARGE SCALE GENOMIC DNA]</scope>
    <source>
        <strain evidence="2 3">RP1T</strain>
    </source>
</reference>
<organism evidence="2 3">
    <name type="scientific">Labrys okinawensis</name>
    <dbReference type="NCBI Taxonomy" id="346911"/>
    <lineage>
        <taxon>Bacteria</taxon>
        <taxon>Pseudomonadati</taxon>
        <taxon>Pseudomonadota</taxon>
        <taxon>Alphaproteobacteria</taxon>
        <taxon>Hyphomicrobiales</taxon>
        <taxon>Xanthobacteraceae</taxon>
        <taxon>Labrys</taxon>
    </lineage>
</organism>
<dbReference type="RefSeq" id="WP_068293246.1">
    <property type="nucleotide sequence ID" value="NZ_PUEJ01000012.1"/>
</dbReference>
<accession>A0A2S9Q5F0</accession>
<dbReference type="EMBL" id="PUEJ01000012">
    <property type="protein sequence ID" value="PRH84567.1"/>
    <property type="molecule type" value="Genomic_DNA"/>
</dbReference>
<evidence type="ECO:0000256" key="1">
    <source>
        <dbReference type="SAM" id="Phobius"/>
    </source>
</evidence>
<feature type="transmembrane region" description="Helical" evidence="1">
    <location>
        <begin position="71"/>
        <end position="92"/>
    </location>
</feature>
<protein>
    <submittedName>
        <fullName evidence="2">YggT family protein</fullName>
    </submittedName>
</protein>
<keyword evidence="3" id="KW-1185">Reference proteome</keyword>
<dbReference type="Pfam" id="PF02325">
    <property type="entry name" value="CCB3_YggT"/>
    <property type="match status" value="1"/>
</dbReference>
<gene>
    <name evidence="2" type="ORF">C5L14_25520</name>
</gene>
<keyword evidence="1" id="KW-1133">Transmembrane helix</keyword>